<dbReference type="STRING" id="31246.A0A183Q4D3"/>
<keyword evidence="1" id="KW-0808">Transferase</keyword>
<keyword evidence="1" id="KW-0479">Metal-binding</keyword>
<dbReference type="GO" id="GO:0042162">
    <property type="term" value="F:telomeric DNA binding"/>
    <property type="evidence" value="ECO:0007669"/>
    <property type="project" value="TreeGrafter"/>
</dbReference>
<dbReference type="Proteomes" id="UP000269396">
    <property type="component" value="Unassembled WGS sequence"/>
</dbReference>
<comment type="similarity">
    <text evidence="1">Belongs to the reverse transcriptase family. Telomerase subfamily.</text>
</comment>
<dbReference type="SUPFAM" id="SSF56672">
    <property type="entry name" value="DNA/RNA polymerases"/>
    <property type="match status" value="1"/>
</dbReference>
<feature type="domain" description="Reverse transcriptase" evidence="2">
    <location>
        <begin position="1"/>
        <end position="145"/>
    </location>
</feature>
<dbReference type="PANTHER" id="PTHR12066">
    <property type="entry name" value="TELOMERASE REVERSE TRANSCRIPTASE"/>
    <property type="match status" value="1"/>
</dbReference>
<dbReference type="AlphaFoldDB" id="A0A183Q4D3"/>
<dbReference type="InterPro" id="IPR000477">
    <property type="entry name" value="RT_dom"/>
</dbReference>
<dbReference type="GO" id="GO:0070034">
    <property type="term" value="F:telomerase RNA binding"/>
    <property type="evidence" value="ECO:0007669"/>
    <property type="project" value="TreeGrafter"/>
</dbReference>
<organism evidence="3 4">
    <name type="scientific">Schistosoma mattheei</name>
    <dbReference type="NCBI Taxonomy" id="31246"/>
    <lineage>
        <taxon>Eukaryota</taxon>
        <taxon>Metazoa</taxon>
        <taxon>Spiralia</taxon>
        <taxon>Lophotrochozoa</taxon>
        <taxon>Platyhelminthes</taxon>
        <taxon>Trematoda</taxon>
        <taxon>Digenea</taxon>
        <taxon>Strigeidida</taxon>
        <taxon>Schistosomatoidea</taxon>
        <taxon>Schistosomatidae</taxon>
        <taxon>Schistosoma</taxon>
    </lineage>
</organism>
<evidence type="ECO:0000313" key="4">
    <source>
        <dbReference type="Proteomes" id="UP000269396"/>
    </source>
</evidence>
<evidence type="ECO:0000313" key="3">
    <source>
        <dbReference type="EMBL" id="VDP84917.1"/>
    </source>
</evidence>
<gene>
    <name evidence="3" type="ORF">SMTD_LOCUS21466</name>
</gene>
<comment type="subcellular location">
    <subcellularLocation>
        <location evidence="1">Nucleus</location>
    </subcellularLocation>
    <subcellularLocation>
        <location evidence="1">Chromosome</location>
        <location evidence="1">Telomere</location>
    </subcellularLocation>
</comment>
<comment type="catalytic activity">
    <reaction evidence="1">
        <text>DNA(n) + a 2'-deoxyribonucleoside 5'-triphosphate = DNA(n+1) + diphosphate</text>
        <dbReference type="Rhea" id="RHEA:22508"/>
        <dbReference type="Rhea" id="RHEA-COMP:17339"/>
        <dbReference type="Rhea" id="RHEA-COMP:17340"/>
        <dbReference type="ChEBI" id="CHEBI:33019"/>
        <dbReference type="ChEBI" id="CHEBI:61560"/>
        <dbReference type="ChEBI" id="CHEBI:173112"/>
        <dbReference type="EC" id="2.7.7.49"/>
    </reaction>
</comment>
<keyword evidence="1" id="KW-0695">RNA-directed DNA polymerase</keyword>
<keyword evidence="1" id="KW-0779">Telomere</keyword>
<dbReference type="Pfam" id="PF00078">
    <property type="entry name" value="RVT_1"/>
    <property type="match status" value="1"/>
</dbReference>
<dbReference type="GO" id="GO:0007004">
    <property type="term" value="P:telomere maintenance via telomerase"/>
    <property type="evidence" value="ECO:0007669"/>
    <property type="project" value="TreeGrafter"/>
</dbReference>
<keyword evidence="4" id="KW-1185">Reference proteome</keyword>
<dbReference type="GO" id="GO:0003720">
    <property type="term" value="F:telomerase activity"/>
    <property type="evidence" value="ECO:0007669"/>
    <property type="project" value="InterPro"/>
</dbReference>
<evidence type="ECO:0000259" key="2">
    <source>
        <dbReference type="PROSITE" id="PS50878"/>
    </source>
</evidence>
<sequence length="145" mass="16832">MYPTPNIHFLVRELEWFLKESIISVCFNRFIASINNNNSYKIDGKLYSFIKGIPQGSCISSDLANIYLAHLDRQLHRTQTILWSPHKFLQNDVFKTTDIHLSKCSTILRYLDDYLCISTSKIELQNLIKRINTCISTPIGLDSFK</sequence>
<protein>
    <recommendedName>
        <fullName evidence="1">Telomerase reverse transcriptase</fullName>
        <ecNumber evidence="1">2.7.7.49</ecNumber>
    </recommendedName>
    <alternativeName>
        <fullName evidence="1">Telomerase catalytic subunit</fullName>
    </alternativeName>
</protein>
<dbReference type="GO" id="GO:0046872">
    <property type="term" value="F:metal ion binding"/>
    <property type="evidence" value="ECO:0007669"/>
    <property type="project" value="UniProtKB-KW"/>
</dbReference>
<dbReference type="PANTHER" id="PTHR12066:SF0">
    <property type="entry name" value="TELOMERASE REVERSE TRANSCRIPTASE"/>
    <property type="match status" value="1"/>
</dbReference>
<dbReference type="InterPro" id="IPR043502">
    <property type="entry name" value="DNA/RNA_pol_sf"/>
</dbReference>
<dbReference type="EC" id="2.7.7.49" evidence="1"/>
<dbReference type="GO" id="GO:0000781">
    <property type="term" value="C:chromosome, telomeric region"/>
    <property type="evidence" value="ECO:0007669"/>
    <property type="project" value="UniProtKB-SubCell"/>
</dbReference>
<dbReference type="PROSITE" id="PS50878">
    <property type="entry name" value="RT_POL"/>
    <property type="match status" value="1"/>
</dbReference>
<dbReference type="InterPro" id="IPR003545">
    <property type="entry name" value="Telomerase_RT"/>
</dbReference>
<evidence type="ECO:0000256" key="1">
    <source>
        <dbReference type="RuleBase" id="RU365061"/>
    </source>
</evidence>
<dbReference type="GO" id="GO:0000333">
    <property type="term" value="C:telomerase catalytic core complex"/>
    <property type="evidence" value="ECO:0007669"/>
    <property type="project" value="TreeGrafter"/>
</dbReference>
<name>A0A183Q4D3_9TREM</name>
<keyword evidence="1" id="KW-0539">Nucleus</keyword>
<dbReference type="EMBL" id="UZAL01047437">
    <property type="protein sequence ID" value="VDP84917.1"/>
    <property type="molecule type" value="Genomic_DNA"/>
</dbReference>
<comment type="function">
    <text evidence="1">Telomerase is a ribonucleoprotein enzyme essential for the replication of chromosome termini in most eukaryotes. It elongates telomeres. It is a reverse transcriptase that adds simple sequence repeats to chromosome ends by copying a template sequence within the RNA component of the enzyme.</text>
</comment>
<accession>A0A183Q4D3</accession>
<proteinExistence type="inferred from homology"/>
<reference evidence="3 4" key="1">
    <citation type="submission" date="2018-11" db="EMBL/GenBank/DDBJ databases">
        <authorList>
            <consortium name="Pathogen Informatics"/>
        </authorList>
    </citation>
    <scope>NUCLEOTIDE SEQUENCE [LARGE SCALE GENOMIC DNA]</scope>
    <source>
        <strain>Denwood</strain>
        <strain evidence="4">Zambia</strain>
    </source>
</reference>
<keyword evidence="1" id="KW-0158">Chromosome</keyword>
<keyword evidence="1" id="KW-0548">Nucleotidyltransferase</keyword>
<keyword evidence="1" id="KW-0460">Magnesium</keyword>